<evidence type="ECO:0000313" key="2">
    <source>
        <dbReference type="EMBL" id="QBG35655.1"/>
    </source>
</evidence>
<feature type="transmembrane region" description="Helical" evidence="1">
    <location>
        <begin position="56"/>
        <end position="76"/>
    </location>
</feature>
<feature type="transmembrane region" description="Helical" evidence="1">
    <location>
        <begin position="27"/>
        <end position="50"/>
    </location>
</feature>
<protein>
    <submittedName>
        <fullName evidence="2">Uncharacterized protein</fullName>
    </submittedName>
</protein>
<gene>
    <name evidence="2" type="ORF">EMK97_08000</name>
</gene>
<keyword evidence="1" id="KW-0812">Transmembrane</keyword>
<proteinExistence type="predicted"/>
<reference evidence="2 3" key="1">
    <citation type="submission" date="2018-12" db="EMBL/GenBank/DDBJ databases">
        <title>Complete genome of Litorilituus sediminis.</title>
        <authorList>
            <person name="Liu A."/>
            <person name="Rong J."/>
        </authorList>
    </citation>
    <scope>NUCLEOTIDE SEQUENCE [LARGE SCALE GENOMIC DNA]</scope>
    <source>
        <strain evidence="2 3">JCM 17549</strain>
    </source>
</reference>
<organism evidence="2 3">
    <name type="scientific">Litorilituus sediminis</name>
    <dbReference type="NCBI Taxonomy" id="718192"/>
    <lineage>
        <taxon>Bacteria</taxon>
        <taxon>Pseudomonadati</taxon>
        <taxon>Pseudomonadota</taxon>
        <taxon>Gammaproteobacteria</taxon>
        <taxon>Alteromonadales</taxon>
        <taxon>Colwelliaceae</taxon>
        <taxon>Litorilituus</taxon>
    </lineage>
</organism>
<accession>A0A4P6P850</accession>
<evidence type="ECO:0000256" key="1">
    <source>
        <dbReference type="SAM" id="Phobius"/>
    </source>
</evidence>
<dbReference type="EMBL" id="CP034759">
    <property type="protein sequence ID" value="QBG35655.1"/>
    <property type="molecule type" value="Genomic_DNA"/>
</dbReference>
<dbReference type="RefSeq" id="WP_130601042.1">
    <property type="nucleotide sequence ID" value="NZ_CP034759.1"/>
</dbReference>
<dbReference type="Proteomes" id="UP000290244">
    <property type="component" value="Chromosome"/>
</dbReference>
<dbReference type="AlphaFoldDB" id="A0A4P6P850"/>
<name>A0A4P6P850_9GAMM</name>
<keyword evidence="1" id="KW-1133">Transmembrane helix</keyword>
<dbReference type="KEGG" id="lsd:EMK97_08000"/>
<keyword evidence="1" id="KW-0472">Membrane</keyword>
<evidence type="ECO:0000313" key="3">
    <source>
        <dbReference type="Proteomes" id="UP000290244"/>
    </source>
</evidence>
<sequence>MREFKYQNESGSKKGNWFFNRFDYFEFYGFEGMATMQFHSVIMCIAYMLVLAYADIWLVLLLLWPLYVAVVTLFLLQQKRCKYRGYFLFPKRIIQSLKAHQKEVDPFDFDSIASLENVHLSKGFAQHKYNHRK</sequence>
<keyword evidence="3" id="KW-1185">Reference proteome</keyword>
<dbReference type="OrthoDB" id="6306268at2"/>